<dbReference type="Gene3D" id="3.30.1150.10">
    <property type="match status" value="1"/>
</dbReference>
<evidence type="ECO:0000256" key="10">
    <source>
        <dbReference type="SAM" id="Phobius"/>
    </source>
</evidence>
<accession>A0A0P7XFY2</accession>
<dbReference type="NCBIfam" id="TIGR01352">
    <property type="entry name" value="tonB_Cterm"/>
    <property type="match status" value="1"/>
</dbReference>
<feature type="domain" description="TonB C-terminal" evidence="11">
    <location>
        <begin position="133"/>
        <end position="223"/>
    </location>
</feature>
<dbReference type="GO" id="GO:0055085">
    <property type="term" value="P:transmembrane transport"/>
    <property type="evidence" value="ECO:0007669"/>
    <property type="project" value="InterPro"/>
</dbReference>
<dbReference type="Pfam" id="PF03544">
    <property type="entry name" value="TonB_C"/>
    <property type="match status" value="1"/>
</dbReference>
<dbReference type="GO" id="GO:0098797">
    <property type="term" value="C:plasma membrane protein complex"/>
    <property type="evidence" value="ECO:0007669"/>
    <property type="project" value="TreeGrafter"/>
</dbReference>
<dbReference type="GO" id="GO:0031992">
    <property type="term" value="F:energy transducer activity"/>
    <property type="evidence" value="ECO:0007669"/>
    <property type="project" value="InterPro"/>
</dbReference>
<dbReference type="eggNOG" id="COG0810">
    <property type="taxonomic scope" value="Bacteria"/>
</dbReference>
<keyword evidence="8 10" id="KW-1133">Transmembrane helix</keyword>
<dbReference type="OrthoDB" id="9812355at2"/>
<keyword evidence="4" id="KW-1003">Cell membrane</keyword>
<dbReference type="PATRIC" id="fig|1305737.6.peg.2618"/>
<evidence type="ECO:0000256" key="3">
    <source>
        <dbReference type="ARBA" id="ARBA00022448"/>
    </source>
</evidence>
<dbReference type="PANTHER" id="PTHR33446">
    <property type="entry name" value="PROTEIN TONB-RELATED"/>
    <property type="match status" value="1"/>
</dbReference>
<keyword evidence="3" id="KW-0813">Transport</keyword>
<dbReference type="Proteomes" id="UP000050421">
    <property type="component" value="Unassembled WGS sequence"/>
</dbReference>
<sequence length="223" mass="24816">METKKNPNSDLRKWSTPLFYFGLTCSLGICLTAFEWKSYPEGKLKEINSQTEIWEIPEVPISIQTPPPPPETAPPLVTEVPNEITIDPQDFNIDINMGEDVEIPTVVLPETPPSKDPADEILDFTEVQATFKGGMEKWTAYLKENLTYPSQARRMGIEGVVLVRFVVNKDGSVQDAEVVRSLGGGCDEIALKVVANSPEWNPGKMGGNAVRSRMVIPIRFRLN</sequence>
<evidence type="ECO:0000256" key="4">
    <source>
        <dbReference type="ARBA" id="ARBA00022475"/>
    </source>
</evidence>
<dbReference type="InterPro" id="IPR037682">
    <property type="entry name" value="TonB_C"/>
</dbReference>
<organism evidence="12 13">
    <name type="scientific">Algoriphagus marincola HL-49</name>
    <dbReference type="NCBI Taxonomy" id="1305737"/>
    <lineage>
        <taxon>Bacteria</taxon>
        <taxon>Pseudomonadati</taxon>
        <taxon>Bacteroidota</taxon>
        <taxon>Cytophagia</taxon>
        <taxon>Cytophagales</taxon>
        <taxon>Cyclobacteriaceae</taxon>
        <taxon>Algoriphagus</taxon>
    </lineage>
</organism>
<gene>
    <name evidence="12" type="primary">tonB-3</name>
    <name evidence="12" type="ORF">HLUCCX10_10070</name>
</gene>
<feature type="transmembrane region" description="Helical" evidence="10">
    <location>
        <begin position="18"/>
        <end position="36"/>
    </location>
</feature>
<dbReference type="GO" id="GO:0030288">
    <property type="term" value="C:outer membrane-bounded periplasmic space"/>
    <property type="evidence" value="ECO:0007669"/>
    <property type="project" value="InterPro"/>
</dbReference>
<dbReference type="InterPro" id="IPR003538">
    <property type="entry name" value="TonB"/>
</dbReference>
<dbReference type="PRINTS" id="PR01374">
    <property type="entry name" value="TONBPROTEIN"/>
</dbReference>
<name>A0A0P7XFY2_9BACT</name>
<evidence type="ECO:0000256" key="8">
    <source>
        <dbReference type="ARBA" id="ARBA00022989"/>
    </source>
</evidence>
<protein>
    <submittedName>
        <fullName evidence="12">Periplasmic protein TonB</fullName>
    </submittedName>
</protein>
<keyword evidence="7" id="KW-0653">Protein transport</keyword>
<dbReference type="InterPro" id="IPR051045">
    <property type="entry name" value="TonB-dependent_transducer"/>
</dbReference>
<dbReference type="SUPFAM" id="SSF74653">
    <property type="entry name" value="TolA/TonB C-terminal domain"/>
    <property type="match status" value="1"/>
</dbReference>
<dbReference type="AlphaFoldDB" id="A0A0P7XFY2"/>
<keyword evidence="5" id="KW-0997">Cell inner membrane</keyword>
<dbReference type="PROSITE" id="PS52015">
    <property type="entry name" value="TONB_CTD"/>
    <property type="match status" value="1"/>
</dbReference>
<dbReference type="STRING" id="1305737.GCA_000526355_03721"/>
<dbReference type="GO" id="GO:0015031">
    <property type="term" value="P:protein transport"/>
    <property type="evidence" value="ECO:0007669"/>
    <property type="project" value="UniProtKB-KW"/>
</dbReference>
<comment type="caution">
    <text evidence="12">The sequence shown here is derived from an EMBL/GenBank/DDBJ whole genome shotgun (WGS) entry which is preliminary data.</text>
</comment>
<evidence type="ECO:0000256" key="6">
    <source>
        <dbReference type="ARBA" id="ARBA00022692"/>
    </source>
</evidence>
<evidence type="ECO:0000256" key="5">
    <source>
        <dbReference type="ARBA" id="ARBA00022519"/>
    </source>
</evidence>
<dbReference type="InterPro" id="IPR006260">
    <property type="entry name" value="TonB/TolA_C"/>
</dbReference>
<keyword evidence="9 10" id="KW-0472">Membrane</keyword>
<keyword evidence="6 10" id="KW-0812">Transmembrane</keyword>
<evidence type="ECO:0000313" key="13">
    <source>
        <dbReference type="Proteomes" id="UP000050421"/>
    </source>
</evidence>
<evidence type="ECO:0000256" key="1">
    <source>
        <dbReference type="ARBA" id="ARBA00004383"/>
    </source>
</evidence>
<dbReference type="PANTHER" id="PTHR33446:SF2">
    <property type="entry name" value="PROTEIN TONB"/>
    <property type="match status" value="1"/>
</dbReference>
<evidence type="ECO:0000256" key="9">
    <source>
        <dbReference type="ARBA" id="ARBA00023136"/>
    </source>
</evidence>
<comment type="similarity">
    <text evidence="2">Belongs to the TonB family.</text>
</comment>
<evidence type="ECO:0000259" key="11">
    <source>
        <dbReference type="PROSITE" id="PS52015"/>
    </source>
</evidence>
<evidence type="ECO:0000256" key="2">
    <source>
        <dbReference type="ARBA" id="ARBA00006555"/>
    </source>
</evidence>
<comment type="subcellular location">
    <subcellularLocation>
        <location evidence="1">Cell inner membrane</location>
        <topology evidence="1">Single-pass membrane protein</topology>
        <orientation evidence="1">Periplasmic side</orientation>
    </subcellularLocation>
</comment>
<proteinExistence type="inferred from homology"/>
<dbReference type="EMBL" id="LJXT01000059">
    <property type="protein sequence ID" value="KPQ14753.1"/>
    <property type="molecule type" value="Genomic_DNA"/>
</dbReference>
<dbReference type="GO" id="GO:0015891">
    <property type="term" value="P:siderophore transport"/>
    <property type="evidence" value="ECO:0007669"/>
    <property type="project" value="InterPro"/>
</dbReference>
<evidence type="ECO:0000313" key="12">
    <source>
        <dbReference type="EMBL" id="KPQ14753.1"/>
    </source>
</evidence>
<evidence type="ECO:0000256" key="7">
    <source>
        <dbReference type="ARBA" id="ARBA00022927"/>
    </source>
</evidence>
<reference evidence="12 13" key="1">
    <citation type="submission" date="2015-09" db="EMBL/GenBank/DDBJ databases">
        <title>Identification and resolution of microdiversity through metagenomic sequencing of parallel consortia.</title>
        <authorList>
            <person name="Nelson W.C."/>
            <person name="Romine M.F."/>
            <person name="Lindemann S.R."/>
        </authorList>
    </citation>
    <scope>NUCLEOTIDE SEQUENCE [LARGE SCALE GENOMIC DNA]</scope>
    <source>
        <strain evidence="12">HL-49</strain>
    </source>
</reference>